<proteinExistence type="predicted"/>
<dbReference type="EMBL" id="JBEPLM010000009">
    <property type="protein sequence ID" value="MET3595071.1"/>
    <property type="molecule type" value="Genomic_DNA"/>
</dbReference>
<evidence type="ECO:0000313" key="2">
    <source>
        <dbReference type="Proteomes" id="UP001549036"/>
    </source>
</evidence>
<sequence>MNWRDAKQPDNELSYGTIWPATLRPSSSREVVDNFTGLY</sequence>
<evidence type="ECO:0000313" key="1">
    <source>
        <dbReference type="EMBL" id="MET3595071.1"/>
    </source>
</evidence>
<protein>
    <submittedName>
        <fullName evidence="1">Uncharacterized protein</fullName>
    </submittedName>
</protein>
<organism evidence="1 2">
    <name type="scientific">Mesorhizobium shonense</name>
    <dbReference type="NCBI Taxonomy" id="1209948"/>
    <lineage>
        <taxon>Bacteria</taxon>
        <taxon>Pseudomonadati</taxon>
        <taxon>Pseudomonadota</taxon>
        <taxon>Alphaproteobacteria</taxon>
        <taxon>Hyphomicrobiales</taxon>
        <taxon>Phyllobacteriaceae</taxon>
        <taxon>Mesorhizobium</taxon>
    </lineage>
</organism>
<name>A0ABV2HWV5_9HYPH</name>
<gene>
    <name evidence="1" type="ORF">ABID26_004483</name>
</gene>
<reference evidence="1 2" key="1">
    <citation type="submission" date="2024-06" db="EMBL/GenBank/DDBJ databases">
        <title>Genomic Encyclopedia of Type Strains, Phase IV (KMG-IV): sequencing the most valuable type-strain genomes for metagenomic binning, comparative biology and taxonomic classification.</title>
        <authorList>
            <person name="Goeker M."/>
        </authorList>
    </citation>
    <scope>NUCLEOTIDE SEQUENCE [LARGE SCALE GENOMIC DNA]</scope>
    <source>
        <strain evidence="1 2">DSM 29846</strain>
    </source>
</reference>
<dbReference type="Proteomes" id="UP001549036">
    <property type="component" value="Unassembled WGS sequence"/>
</dbReference>
<keyword evidence="2" id="KW-1185">Reference proteome</keyword>
<comment type="caution">
    <text evidence="1">The sequence shown here is derived from an EMBL/GenBank/DDBJ whole genome shotgun (WGS) entry which is preliminary data.</text>
</comment>
<accession>A0ABV2HWV5</accession>